<dbReference type="EMBL" id="HE797065">
    <property type="protein sequence ID" value="CCM02146.1"/>
    <property type="molecule type" value="Genomic_DNA"/>
</dbReference>
<reference evidence="3 4" key="1">
    <citation type="journal article" date="2012" name="Appl. Environ. Microbiol.">
        <title>Short-read sequencing for genomic analysis of the brown rot fungus Fibroporia radiculosa.</title>
        <authorList>
            <person name="Tang J.D."/>
            <person name="Perkins A.D."/>
            <person name="Sonstegard T.S."/>
            <person name="Schroeder S.G."/>
            <person name="Burgess S.C."/>
            <person name="Diehl S.V."/>
        </authorList>
    </citation>
    <scope>NUCLEOTIDE SEQUENCE [LARGE SCALE GENOMIC DNA]</scope>
    <source>
        <strain evidence="3 4">TFFH 294</strain>
    </source>
</reference>
<keyword evidence="2" id="KW-0472">Membrane</keyword>
<dbReference type="GeneID" id="24097057"/>
<evidence type="ECO:0000313" key="3">
    <source>
        <dbReference type="EMBL" id="CCM02146.1"/>
    </source>
</evidence>
<feature type="transmembrane region" description="Helical" evidence="2">
    <location>
        <begin position="72"/>
        <end position="91"/>
    </location>
</feature>
<evidence type="ECO:0000313" key="4">
    <source>
        <dbReference type="Proteomes" id="UP000006352"/>
    </source>
</evidence>
<feature type="region of interest" description="Disordered" evidence="1">
    <location>
        <begin position="1"/>
        <end position="36"/>
    </location>
</feature>
<evidence type="ECO:0000256" key="2">
    <source>
        <dbReference type="SAM" id="Phobius"/>
    </source>
</evidence>
<dbReference type="HOGENOM" id="CLU_1454444_0_0_1"/>
<dbReference type="AlphaFoldDB" id="J4IA20"/>
<proteinExistence type="predicted"/>
<keyword evidence="4" id="KW-1185">Reference proteome</keyword>
<keyword evidence="2" id="KW-1133">Transmembrane helix</keyword>
<sequence length="186" mass="19126">MAGGDESARLGVGSGGGQIPRSEFHVDPPRRGRCPSRLKIRNDGDTVRRASCAVWEGHQCQVAGGADRRQQIFVAAIAVAAVAAAAAAVAVSDSHDRKGRSTPTPMPMPTPGRAADGPIGRGEGRGSRADRRPRCARPEVEGTDGGLAGSSPSVVAVKGGGLQLFAPWPAKRVSGAALSWHPPPFL</sequence>
<keyword evidence="2" id="KW-0812">Transmembrane</keyword>
<name>J4IA20_9APHY</name>
<feature type="compositionally biased region" description="Basic and acidic residues" evidence="1">
    <location>
        <begin position="122"/>
        <end position="140"/>
    </location>
</feature>
<dbReference type="RefSeq" id="XP_012181429.1">
    <property type="nucleotide sequence ID" value="XM_012326039.1"/>
</dbReference>
<dbReference type="Proteomes" id="UP000006352">
    <property type="component" value="Unassembled WGS sequence"/>
</dbReference>
<dbReference type="InParanoid" id="J4IA20"/>
<protein>
    <submittedName>
        <fullName evidence="3">Uncharacterized protein</fullName>
    </submittedName>
</protein>
<gene>
    <name evidence="3" type="ORF">FIBRA_04223</name>
</gene>
<feature type="region of interest" description="Disordered" evidence="1">
    <location>
        <begin position="90"/>
        <end position="153"/>
    </location>
</feature>
<evidence type="ECO:0000256" key="1">
    <source>
        <dbReference type="SAM" id="MobiDB-lite"/>
    </source>
</evidence>
<organism evidence="3 4">
    <name type="scientific">Fibroporia radiculosa</name>
    <dbReference type="NCBI Taxonomy" id="599839"/>
    <lineage>
        <taxon>Eukaryota</taxon>
        <taxon>Fungi</taxon>
        <taxon>Dikarya</taxon>
        <taxon>Basidiomycota</taxon>
        <taxon>Agaricomycotina</taxon>
        <taxon>Agaricomycetes</taxon>
        <taxon>Polyporales</taxon>
        <taxon>Fibroporiaceae</taxon>
        <taxon>Fibroporia</taxon>
    </lineage>
</organism>
<accession>J4IA20</accession>